<reference evidence="6" key="1">
    <citation type="journal article" date="2019" name="Int. J. Syst. Evol. Microbiol.">
        <title>The Global Catalogue of Microorganisms (GCM) 10K type strain sequencing project: providing services to taxonomists for standard genome sequencing and annotation.</title>
        <authorList>
            <consortium name="The Broad Institute Genomics Platform"/>
            <consortium name="The Broad Institute Genome Sequencing Center for Infectious Disease"/>
            <person name="Wu L."/>
            <person name="Ma J."/>
        </authorList>
    </citation>
    <scope>NUCLEOTIDE SEQUENCE [LARGE SCALE GENOMIC DNA]</scope>
    <source>
        <strain evidence="6">NBRC 108725</strain>
    </source>
</reference>
<dbReference type="InterPro" id="IPR001173">
    <property type="entry name" value="Glyco_trans_2-like"/>
</dbReference>
<keyword evidence="3" id="KW-0808">Transferase</keyword>
<evidence type="ECO:0000256" key="3">
    <source>
        <dbReference type="ARBA" id="ARBA00022679"/>
    </source>
</evidence>
<dbReference type="Gene3D" id="3.90.550.10">
    <property type="entry name" value="Spore Coat Polysaccharide Biosynthesis Protein SpsA, Chain A"/>
    <property type="match status" value="1"/>
</dbReference>
<feature type="domain" description="Glycosyltransferase 2-like" evidence="4">
    <location>
        <begin position="15"/>
        <end position="180"/>
    </location>
</feature>
<dbReference type="SUPFAM" id="SSF53448">
    <property type="entry name" value="Nucleotide-diphospho-sugar transferases"/>
    <property type="match status" value="1"/>
</dbReference>
<comment type="similarity">
    <text evidence="1">Belongs to the glycosyltransferase 2 family.</text>
</comment>
<organism evidence="5 6">
    <name type="scientific">Naasia aerilata</name>
    <dbReference type="NCBI Taxonomy" id="1162966"/>
    <lineage>
        <taxon>Bacteria</taxon>
        <taxon>Bacillati</taxon>
        <taxon>Actinomycetota</taxon>
        <taxon>Actinomycetes</taxon>
        <taxon>Micrococcales</taxon>
        <taxon>Microbacteriaceae</taxon>
        <taxon>Naasia</taxon>
    </lineage>
</organism>
<keyword evidence="6" id="KW-1185">Reference proteome</keyword>
<dbReference type="Pfam" id="PF00535">
    <property type="entry name" value="Glycos_transf_2"/>
    <property type="match status" value="1"/>
</dbReference>
<dbReference type="PANTHER" id="PTHR43398:SF1">
    <property type="entry name" value="DOLICHOL-PHOSPHATE MANNOSYLTRANSFERASE SUBUNIT 1"/>
    <property type="match status" value="1"/>
</dbReference>
<evidence type="ECO:0000313" key="6">
    <source>
        <dbReference type="Proteomes" id="UP001321498"/>
    </source>
</evidence>
<accession>A0ABM8GC94</accession>
<sequence>MPRSANTPPRGRALVVIPTYNEIANLDAVVRRVLDLNADLDILVVDDSSPDGTGELADRLAAEESRVSVLHRAGKEGLGRAYLSGFHRAMVLGYPAVVELDADGSHPTASLPAMMDALEADPSLGVVIGSRWVPGGTVVDWSPFRQLLSRAGNTYARWMLSLPVRDSTAGYRAYRTSALDALPLRDVHSRGYCFQIDMTIRLHDAGFGISEFPIEFRERTAGTSKMNNAIVLEAMARVTVWGVERRLRAVLRRLRAVAPRLRSR</sequence>
<dbReference type="InterPro" id="IPR029044">
    <property type="entry name" value="Nucleotide-diphossugar_trans"/>
</dbReference>
<dbReference type="PANTHER" id="PTHR43398">
    <property type="entry name" value="DOLICHOL-PHOSPHATE MANNOSYLTRANSFERASE SUBUNIT 1"/>
    <property type="match status" value="1"/>
</dbReference>
<evidence type="ECO:0000259" key="4">
    <source>
        <dbReference type="Pfam" id="PF00535"/>
    </source>
</evidence>
<proteinExistence type="inferred from homology"/>
<name>A0ABM8GC94_9MICO</name>
<dbReference type="CDD" id="cd06442">
    <property type="entry name" value="DPM1_like"/>
    <property type="match status" value="1"/>
</dbReference>
<protein>
    <submittedName>
        <fullName evidence="5">Dolichol-phosphate mannosyltransferase</fullName>
    </submittedName>
</protein>
<dbReference type="EMBL" id="AP027731">
    <property type="protein sequence ID" value="BDZ45877.1"/>
    <property type="molecule type" value="Genomic_DNA"/>
</dbReference>
<evidence type="ECO:0000313" key="5">
    <source>
        <dbReference type="EMBL" id="BDZ45877.1"/>
    </source>
</evidence>
<dbReference type="RefSeq" id="WP_286279104.1">
    <property type="nucleotide sequence ID" value="NZ_AP027731.1"/>
</dbReference>
<evidence type="ECO:0000256" key="2">
    <source>
        <dbReference type="ARBA" id="ARBA00022676"/>
    </source>
</evidence>
<dbReference type="InterPro" id="IPR039528">
    <property type="entry name" value="DPM1-like"/>
</dbReference>
<gene>
    <name evidence="5" type="ORF">GCM10025866_17860</name>
</gene>
<dbReference type="Proteomes" id="UP001321498">
    <property type="component" value="Chromosome"/>
</dbReference>
<keyword evidence="2 5" id="KW-0328">Glycosyltransferase</keyword>
<evidence type="ECO:0000256" key="1">
    <source>
        <dbReference type="ARBA" id="ARBA00006739"/>
    </source>
</evidence>
<dbReference type="GO" id="GO:0016757">
    <property type="term" value="F:glycosyltransferase activity"/>
    <property type="evidence" value="ECO:0007669"/>
    <property type="project" value="UniProtKB-KW"/>
</dbReference>